<feature type="region of interest" description="Disordered" evidence="7">
    <location>
        <begin position="15"/>
        <end position="37"/>
    </location>
</feature>
<dbReference type="InterPro" id="IPR035952">
    <property type="entry name" value="Rhomboid-like_sf"/>
</dbReference>
<evidence type="ECO:0000256" key="8">
    <source>
        <dbReference type="SAM" id="Phobius"/>
    </source>
</evidence>
<keyword evidence="3 8" id="KW-0812">Transmembrane</keyword>
<keyword evidence="4" id="KW-0378">Hydrolase</keyword>
<evidence type="ECO:0000256" key="3">
    <source>
        <dbReference type="ARBA" id="ARBA00022692"/>
    </source>
</evidence>
<feature type="transmembrane region" description="Helical" evidence="8">
    <location>
        <begin position="158"/>
        <end position="176"/>
    </location>
</feature>
<evidence type="ECO:0000256" key="2">
    <source>
        <dbReference type="ARBA" id="ARBA00009045"/>
    </source>
</evidence>
<accession>A0A6A6S2H8</accession>
<evidence type="ECO:0000256" key="4">
    <source>
        <dbReference type="ARBA" id="ARBA00022801"/>
    </source>
</evidence>
<comment type="similarity">
    <text evidence="2">Belongs to the peptidase S54 family.</text>
</comment>
<feature type="transmembrane region" description="Helical" evidence="8">
    <location>
        <begin position="254"/>
        <end position="272"/>
    </location>
</feature>
<dbReference type="PANTHER" id="PTHR43731:SF14">
    <property type="entry name" value="PRESENILIN-ASSOCIATED RHOMBOID-LIKE PROTEIN, MITOCHONDRIAL"/>
    <property type="match status" value="1"/>
</dbReference>
<dbReference type="Proteomes" id="UP000799753">
    <property type="component" value="Unassembled WGS sequence"/>
</dbReference>
<keyword evidence="6 8" id="KW-0472">Membrane</keyword>
<sequence>MSLLHRLARTLRPSSLSPARPVRPRVPSDFYTPSLNRTGLKPAARSYSRHSHYSHPPQPSFDHHYTVIYGLIGVNTSIFLYAKYAKAQADQGFPAPYLQFFQNMTLNYESLFVEGRWWTMLTSAFTHVSTMHLLGNMMSTYFFAELVAMAPAMTPARLLTLAIGSALTGSVGYIWLKHRYIHSQPTDSWGRRPRDHTHGLGFSGSVMGIGSVAACMYPRAQVLVYGIVPVPMWLLMTGYAVFDGYYLNDPSSRVGHAGHLGGLAFGILYFLTRMRSPLGRVRR</sequence>
<evidence type="ECO:0000256" key="5">
    <source>
        <dbReference type="ARBA" id="ARBA00022989"/>
    </source>
</evidence>
<dbReference type="InterPro" id="IPR022764">
    <property type="entry name" value="Peptidase_S54_rhomboid_dom"/>
</dbReference>
<dbReference type="SUPFAM" id="SSF144091">
    <property type="entry name" value="Rhomboid-like"/>
    <property type="match status" value="1"/>
</dbReference>
<feature type="domain" description="Peptidase S54 rhomboid" evidence="9">
    <location>
        <begin position="115"/>
        <end position="274"/>
    </location>
</feature>
<keyword evidence="5 8" id="KW-1133">Transmembrane helix</keyword>
<dbReference type="Pfam" id="PF01694">
    <property type="entry name" value="Rhomboid"/>
    <property type="match status" value="1"/>
</dbReference>
<evidence type="ECO:0000313" key="10">
    <source>
        <dbReference type="EMBL" id="KAF2641301.1"/>
    </source>
</evidence>
<protein>
    <recommendedName>
        <fullName evidence="9">Peptidase S54 rhomboid domain-containing protein</fullName>
    </recommendedName>
</protein>
<comment type="subcellular location">
    <subcellularLocation>
        <location evidence="1">Membrane</location>
        <topology evidence="1">Multi-pass membrane protein</topology>
    </subcellularLocation>
</comment>
<evidence type="ECO:0000256" key="1">
    <source>
        <dbReference type="ARBA" id="ARBA00004141"/>
    </source>
</evidence>
<reference evidence="10" key="1">
    <citation type="journal article" date="2020" name="Stud. Mycol.">
        <title>101 Dothideomycetes genomes: a test case for predicting lifestyles and emergence of pathogens.</title>
        <authorList>
            <person name="Haridas S."/>
            <person name="Albert R."/>
            <person name="Binder M."/>
            <person name="Bloem J."/>
            <person name="Labutti K."/>
            <person name="Salamov A."/>
            <person name="Andreopoulos B."/>
            <person name="Baker S."/>
            <person name="Barry K."/>
            <person name="Bills G."/>
            <person name="Bluhm B."/>
            <person name="Cannon C."/>
            <person name="Castanera R."/>
            <person name="Culley D."/>
            <person name="Daum C."/>
            <person name="Ezra D."/>
            <person name="Gonzalez J."/>
            <person name="Henrissat B."/>
            <person name="Kuo A."/>
            <person name="Liang C."/>
            <person name="Lipzen A."/>
            <person name="Lutzoni F."/>
            <person name="Magnuson J."/>
            <person name="Mondo S."/>
            <person name="Nolan M."/>
            <person name="Ohm R."/>
            <person name="Pangilinan J."/>
            <person name="Park H.-J."/>
            <person name="Ramirez L."/>
            <person name="Alfaro M."/>
            <person name="Sun H."/>
            <person name="Tritt A."/>
            <person name="Yoshinaga Y."/>
            <person name="Zwiers L.-H."/>
            <person name="Turgeon B."/>
            <person name="Goodwin S."/>
            <person name="Spatafora J."/>
            <person name="Crous P."/>
            <person name="Grigoriev I."/>
        </authorList>
    </citation>
    <scope>NUCLEOTIDE SEQUENCE</scope>
    <source>
        <strain evidence="10">CBS 473.64</strain>
    </source>
</reference>
<name>A0A6A6S2H8_9PLEO</name>
<dbReference type="GO" id="GO:0004252">
    <property type="term" value="F:serine-type endopeptidase activity"/>
    <property type="evidence" value="ECO:0007669"/>
    <property type="project" value="InterPro"/>
</dbReference>
<evidence type="ECO:0000259" key="9">
    <source>
        <dbReference type="Pfam" id="PF01694"/>
    </source>
</evidence>
<feature type="transmembrane region" description="Helical" evidence="8">
    <location>
        <begin position="222"/>
        <end position="242"/>
    </location>
</feature>
<evidence type="ECO:0000313" key="11">
    <source>
        <dbReference type="Proteomes" id="UP000799753"/>
    </source>
</evidence>
<dbReference type="EMBL" id="MU006783">
    <property type="protein sequence ID" value="KAF2641301.1"/>
    <property type="molecule type" value="Genomic_DNA"/>
</dbReference>
<dbReference type="AlphaFoldDB" id="A0A6A6S2H8"/>
<dbReference type="InterPro" id="IPR050925">
    <property type="entry name" value="Rhomboid_protease_S54"/>
</dbReference>
<evidence type="ECO:0000256" key="7">
    <source>
        <dbReference type="SAM" id="MobiDB-lite"/>
    </source>
</evidence>
<dbReference type="GO" id="GO:0016020">
    <property type="term" value="C:membrane"/>
    <property type="evidence" value="ECO:0007669"/>
    <property type="project" value="UniProtKB-SubCell"/>
</dbReference>
<dbReference type="OrthoDB" id="418595at2759"/>
<evidence type="ECO:0000256" key="6">
    <source>
        <dbReference type="ARBA" id="ARBA00023136"/>
    </source>
</evidence>
<dbReference type="Gene3D" id="1.20.1540.10">
    <property type="entry name" value="Rhomboid-like"/>
    <property type="match status" value="1"/>
</dbReference>
<keyword evidence="11" id="KW-1185">Reference proteome</keyword>
<dbReference type="PANTHER" id="PTHR43731">
    <property type="entry name" value="RHOMBOID PROTEASE"/>
    <property type="match status" value="1"/>
</dbReference>
<organism evidence="10 11">
    <name type="scientific">Massarina eburnea CBS 473.64</name>
    <dbReference type="NCBI Taxonomy" id="1395130"/>
    <lineage>
        <taxon>Eukaryota</taxon>
        <taxon>Fungi</taxon>
        <taxon>Dikarya</taxon>
        <taxon>Ascomycota</taxon>
        <taxon>Pezizomycotina</taxon>
        <taxon>Dothideomycetes</taxon>
        <taxon>Pleosporomycetidae</taxon>
        <taxon>Pleosporales</taxon>
        <taxon>Massarineae</taxon>
        <taxon>Massarinaceae</taxon>
        <taxon>Massarina</taxon>
    </lineage>
</organism>
<proteinExistence type="inferred from homology"/>
<feature type="compositionally biased region" description="Low complexity" evidence="7">
    <location>
        <begin position="15"/>
        <end position="28"/>
    </location>
</feature>
<gene>
    <name evidence="10" type="ORF">P280DRAFT_468946</name>
</gene>